<sequence>MNTTQAQQKALDDALVAPADYLEFRKCNMRLKTDIKPKEATFQICPKILGQEFEDLSLEQEVLSFMRDLGYTGDITYLTDVNVDYLHQPWRAFAIVINKCLSGKETGMNKIHLSRAQILWGMFYKKNIDYVYLLWEDFLFQIENKDAKKTKEMSYPRFTKVIINHFMSKDQSISRKNKMFWHTARDDTMFSSMRRISRHEDT</sequence>
<evidence type="ECO:0000313" key="2">
    <source>
        <dbReference type="Proteomes" id="UP001151760"/>
    </source>
</evidence>
<keyword evidence="2" id="KW-1185">Reference proteome</keyword>
<reference evidence="1" key="2">
    <citation type="submission" date="2022-01" db="EMBL/GenBank/DDBJ databases">
        <authorList>
            <person name="Yamashiro T."/>
            <person name="Shiraishi A."/>
            <person name="Satake H."/>
            <person name="Nakayama K."/>
        </authorList>
    </citation>
    <scope>NUCLEOTIDE SEQUENCE</scope>
</reference>
<name>A0ABQ5CL31_9ASTR</name>
<gene>
    <name evidence="1" type="ORF">Tco_0908061</name>
</gene>
<reference evidence="1" key="1">
    <citation type="journal article" date="2022" name="Int. J. Mol. Sci.">
        <title>Draft Genome of Tanacetum Coccineum: Genomic Comparison of Closely Related Tanacetum-Family Plants.</title>
        <authorList>
            <person name="Yamashiro T."/>
            <person name="Shiraishi A."/>
            <person name="Nakayama K."/>
            <person name="Satake H."/>
        </authorList>
    </citation>
    <scope>NUCLEOTIDE SEQUENCE</scope>
</reference>
<accession>A0ABQ5CL31</accession>
<organism evidence="1 2">
    <name type="scientific">Tanacetum coccineum</name>
    <dbReference type="NCBI Taxonomy" id="301880"/>
    <lineage>
        <taxon>Eukaryota</taxon>
        <taxon>Viridiplantae</taxon>
        <taxon>Streptophyta</taxon>
        <taxon>Embryophyta</taxon>
        <taxon>Tracheophyta</taxon>
        <taxon>Spermatophyta</taxon>
        <taxon>Magnoliopsida</taxon>
        <taxon>eudicotyledons</taxon>
        <taxon>Gunneridae</taxon>
        <taxon>Pentapetalae</taxon>
        <taxon>asterids</taxon>
        <taxon>campanulids</taxon>
        <taxon>Asterales</taxon>
        <taxon>Asteraceae</taxon>
        <taxon>Asteroideae</taxon>
        <taxon>Anthemideae</taxon>
        <taxon>Anthemidinae</taxon>
        <taxon>Tanacetum</taxon>
    </lineage>
</organism>
<proteinExistence type="predicted"/>
<protein>
    <submittedName>
        <fullName evidence="1">Uncharacterized protein</fullName>
    </submittedName>
</protein>
<dbReference type="Proteomes" id="UP001151760">
    <property type="component" value="Unassembled WGS sequence"/>
</dbReference>
<comment type="caution">
    <text evidence="1">The sequence shown here is derived from an EMBL/GenBank/DDBJ whole genome shotgun (WGS) entry which is preliminary data.</text>
</comment>
<evidence type="ECO:0000313" key="1">
    <source>
        <dbReference type="EMBL" id="GJT27786.1"/>
    </source>
</evidence>
<dbReference type="EMBL" id="BQNB010014408">
    <property type="protein sequence ID" value="GJT27786.1"/>
    <property type="molecule type" value="Genomic_DNA"/>
</dbReference>